<proteinExistence type="predicted"/>
<feature type="transmembrane region" description="Helical" evidence="1">
    <location>
        <begin position="103"/>
        <end position="123"/>
    </location>
</feature>
<organism evidence="2 3">
    <name type="scientific">Trichinella patagoniensis</name>
    <dbReference type="NCBI Taxonomy" id="990121"/>
    <lineage>
        <taxon>Eukaryota</taxon>
        <taxon>Metazoa</taxon>
        <taxon>Ecdysozoa</taxon>
        <taxon>Nematoda</taxon>
        <taxon>Enoplea</taxon>
        <taxon>Dorylaimia</taxon>
        <taxon>Trichinellida</taxon>
        <taxon>Trichinellidae</taxon>
        <taxon>Trichinella</taxon>
    </lineage>
</organism>
<dbReference type="Proteomes" id="UP000054783">
    <property type="component" value="Unassembled WGS sequence"/>
</dbReference>
<name>A0A0V0ZJA4_9BILA</name>
<protein>
    <submittedName>
        <fullName evidence="2">Uncharacterized protein</fullName>
    </submittedName>
</protein>
<keyword evidence="3" id="KW-1185">Reference proteome</keyword>
<evidence type="ECO:0000256" key="1">
    <source>
        <dbReference type="SAM" id="Phobius"/>
    </source>
</evidence>
<gene>
    <name evidence="2" type="ORF">T12_326</name>
</gene>
<keyword evidence="1" id="KW-1133">Transmembrane helix</keyword>
<keyword evidence="1" id="KW-0812">Transmembrane</keyword>
<dbReference type="AlphaFoldDB" id="A0A0V0ZJA4"/>
<sequence length="151" mass="17240">MACCTGSCSEIPTLFPLTICYCVRPRNATPQAMLNCVNFPHRRIIRPYLEFENYKILELCLRNGTNLLINNLLLQWKVPVDCSKQVFKLQWIEVSLGGTPLRLLLLSLIAFCMTFVTTAVHWGSLEIFFPPCSADYPPQCSKVPPDARQRF</sequence>
<evidence type="ECO:0000313" key="2">
    <source>
        <dbReference type="EMBL" id="KRY12395.1"/>
    </source>
</evidence>
<comment type="caution">
    <text evidence="2">The sequence shown here is derived from an EMBL/GenBank/DDBJ whole genome shotgun (WGS) entry which is preliminary data.</text>
</comment>
<evidence type="ECO:0000313" key="3">
    <source>
        <dbReference type="Proteomes" id="UP000054783"/>
    </source>
</evidence>
<reference evidence="2 3" key="1">
    <citation type="submission" date="2015-01" db="EMBL/GenBank/DDBJ databases">
        <title>Evolution of Trichinella species and genotypes.</title>
        <authorList>
            <person name="Korhonen P.K."/>
            <person name="Edoardo P."/>
            <person name="Giuseppe L.R."/>
            <person name="Gasser R.B."/>
        </authorList>
    </citation>
    <scope>NUCLEOTIDE SEQUENCE [LARGE SCALE GENOMIC DNA]</scope>
    <source>
        <strain evidence="2">ISS2496</strain>
    </source>
</reference>
<accession>A0A0V0ZJA4</accession>
<keyword evidence="1" id="KW-0472">Membrane</keyword>
<dbReference type="EMBL" id="JYDQ01000165">
    <property type="protein sequence ID" value="KRY12395.1"/>
    <property type="molecule type" value="Genomic_DNA"/>
</dbReference>